<accession>A0A8H5BKN4</accession>
<feature type="compositionally biased region" description="Polar residues" evidence="1">
    <location>
        <begin position="54"/>
        <end position="65"/>
    </location>
</feature>
<feature type="region of interest" description="Disordered" evidence="1">
    <location>
        <begin position="1"/>
        <end position="23"/>
    </location>
</feature>
<name>A0A8H5BKN4_9AGAR</name>
<reference evidence="2 3" key="1">
    <citation type="journal article" date="2020" name="ISME J.">
        <title>Uncovering the hidden diversity of litter-decomposition mechanisms in mushroom-forming fungi.</title>
        <authorList>
            <person name="Floudas D."/>
            <person name="Bentzer J."/>
            <person name="Ahren D."/>
            <person name="Johansson T."/>
            <person name="Persson P."/>
            <person name="Tunlid A."/>
        </authorList>
    </citation>
    <scope>NUCLEOTIDE SEQUENCE [LARGE SCALE GENOMIC DNA]</scope>
    <source>
        <strain evidence="2 3">CBS 175.51</strain>
    </source>
</reference>
<dbReference type="Proteomes" id="UP000541558">
    <property type="component" value="Unassembled WGS sequence"/>
</dbReference>
<evidence type="ECO:0000256" key="1">
    <source>
        <dbReference type="SAM" id="MobiDB-lite"/>
    </source>
</evidence>
<dbReference type="AlphaFoldDB" id="A0A8H5BKN4"/>
<gene>
    <name evidence="2" type="ORF">D9611_008318</name>
</gene>
<comment type="caution">
    <text evidence="2">The sequence shown here is derived from an EMBL/GenBank/DDBJ whole genome shotgun (WGS) entry which is preliminary data.</text>
</comment>
<proteinExistence type="predicted"/>
<evidence type="ECO:0000313" key="3">
    <source>
        <dbReference type="Proteomes" id="UP000541558"/>
    </source>
</evidence>
<feature type="region of interest" description="Disordered" evidence="1">
    <location>
        <begin position="52"/>
        <end position="82"/>
    </location>
</feature>
<protein>
    <submittedName>
        <fullName evidence="2">Uncharacterized protein</fullName>
    </submittedName>
</protein>
<organism evidence="2 3">
    <name type="scientific">Ephemerocybe angulata</name>
    <dbReference type="NCBI Taxonomy" id="980116"/>
    <lineage>
        <taxon>Eukaryota</taxon>
        <taxon>Fungi</taxon>
        <taxon>Dikarya</taxon>
        <taxon>Basidiomycota</taxon>
        <taxon>Agaricomycotina</taxon>
        <taxon>Agaricomycetes</taxon>
        <taxon>Agaricomycetidae</taxon>
        <taxon>Agaricales</taxon>
        <taxon>Agaricineae</taxon>
        <taxon>Psathyrellaceae</taxon>
        <taxon>Ephemerocybe</taxon>
    </lineage>
</organism>
<evidence type="ECO:0000313" key="2">
    <source>
        <dbReference type="EMBL" id="KAF5323917.1"/>
    </source>
</evidence>
<sequence length="99" mass="11391">MPNEFNSSDLRLPSHARDSGDTSVSASVIELVALSGRRLRLRTLLRYHHPLRQLSHSYGTPTPQTAFEDPDNEISSLREDRSLRARLRPQQRVWEPCLQ</sequence>
<keyword evidence="3" id="KW-1185">Reference proteome</keyword>
<dbReference type="EMBL" id="JAACJK010000165">
    <property type="protein sequence ID" value="KAF5323917.1"/>
    <property type="molecule type" value="Genomic_DNA"/>
</dbReference>